<feature type="transmembrane region" description="Helical" evidence="9">
    <location>
        <begin position="71"/>
        <end position="96"/>
    </location>
</feature>
<keyword evidence="6 9" id="KW-0812">Transmembrane</keyword>
<evidence type="ECO:0000313" key="10">
    <source>
        <dbReference type="EMBL" id="QAR33453.1"/>
    </source>
</evidence>
<evidence type="ECO:0000313" key="11">
    <source>
        <dbReference type="Proteomes" id="UP000287502"/>
    </source>
</evidence>
<dbReference type="AlphaFoldDB" id="A0A3R5Y7B1"/>
<evidence type="ECO:0000256" key="5">
    <source>
        <dbReference type="ARBA" id="ARBA00022573"/>
    </source>
</evidence>
<feature type="transmembrane region" description="Helical" evidence="9">
    <location>
        <begin position="45"/>
        <end position="65"/>
    </location>
</feature>
<keyword evidence="8 9" id="KW-0472">Membrane</keyword>
<proteinExistence type="inferred from homology"/>
<comment type="pathway">
    <text evidence="2 9">Cofactor biosynthesis; adenosylcobalamin biosynthesis.</text>
</comment>
<name>A0A3R5Y7B1_9BACT</name>
<organism evidence="10 11">
    <name type="scientific">Geovibrio thiophilus</name>
    <dbReference type="NCBI Taxonomy" id="139438"/>
    <lineage>
        <taxon>Bacteria</taxon>
        <taxon>Pseudomonadati</taxon>
        <taxon>Deferribacterota</taxon>
        <taxon>Deferribacteres</taxon>
        <taxon>Deferribacterales</taxon>
        <taxon>Geovibrionaceae</taxon>
        <taxon>Geovibrio</taxon>
    </lineage>
</organism>
<dbReference type="InterPro" id="IPR004485">
    <property type="entry name" value="Cobalamin_biosynth_CobD/CbiB"/>
</dbReference>
<keyword evidence="4 9" id="KW-1003">Cell membrane</keyword>
<evidence type="ECO:0000256" key="1">
    <source>
        <dbReference type="ARBA" id="ARBA00004651"/>
    </source>
</evidence>
<keyword evidence="7 9" id="KW-1133">Transmembrane helix</keyword>
<reference evidence="10 11" key="1">
    <citation type="submission" date="2019-01" db="EMBL/GenBank/DDBJ databases">
        <title>Geovibrio thiophilus DSM 11263, complete genome.</title>
        <authorList>
            <person name="Spring S."/>
            <person name="Bunk B."/>
            <person name="Sproer C."/>
        </authorList>
    </citation>
    <scope>NUCLEOTIDE SEQUENCE [LARGE SCALE GENOMIC DNA]</scope>
    <source>
        <strain evidence="10 11">DSM 11263</strain>
    </source>
</reference>
<evidence type="ECO:0000256" key="2">
    <source>
        <dbReference type="ARBA" id="ARBA00004953"/>
    </source>
</evidence>
<dbReference type="PANTHER" id="PTHR34308:SF1">
    <property type="entry name" value="COBALAMIN BIOSYNTHESIS PROTEIN CBIB"/>
    <property type="match status" value="1"/>
</dbReference>
<keyword evidence="11" id="KW-1185">Reference proteome</keyword>
<dbReference type="GO" id="GO:0009236">
    <property type="term" value="P:cobalamin biosynthetic process"/>
    <property type="evidence" value="ECO:0007669"/>
    <property type="project" value="UniProtKB-UniRule"/>
</dbReference>
<dbReference type="EMBL" id="CP035108">
    <property type="protein sequence ID" value="QAR33453.1"/>
    <property type="molecule type" value="Genomic_DNA"/>
</dbReference>
<comment type="subcellular location">
    <subcellularLocation>
        <location evidence="1 9">Cell membrane</location>
        <topology evidence="1 9">Multi-pass membrane protein</topology>
    </subcellularLocation>
</comment>
<dbReference type="GO" id="GO:0005886">
    <property type="term" value="C:plasma membrane"/>
    <property type="evidence" value="ECO:0007669"/>
    <property type="project" value="UniProtKB-SubCell"/>
</dbReference>
<dbReference type="UniPathway" id="UPA00148"/>
<dbReference type="HAMAP" id="MF_00024">
    <property type="entry name" value="CobD_CbiB"/>
    <property type="match status" value="1"/>
</dbReference>
<keyword evidence="5 9" id="KW-0169">Cobalamin biosynthesis</keyword>
<evidence type="ECO:0000256" key="6">
    <source>
        <dbReference type="ARBA" id="ARBA00022692"/>
    </source>
</evidence>
<evidence type="ECO:0000256" key="9">
    <source>
        <dbReference type="HAMAP-Rule" id="MF_00024"/>
    </source>
</evidence>
<protein>
    <recommendedName>
        <fullName evidence="9">Cobalamin biosynthesis protein CobD</fullName>
    </recommendedName>
</protein>
<comment type="caution">
    <text evidence="9">Lacks conserved residue(s) required for the propagation of feature annotation.</text>
</comment>
<evidence type="ECO:0000256" key="4">
    <source>
        <dbReference type="ARBA" id="ARBA00022475"/>
    </source>
</evidence>
<dbReference type="PANTHER" id="PTHR34308">
    <property type="entry name" value="COBALAMIN BIOSYNTHESIS PROTEIN CBIB"/>
    <property type="match status" value="1"/>
</dbReference>
<sequence>MTQFISLNLVSAAIAFFLDDIFGDPRTGLHPVVLMGRINRFLEKYLYRSGFAGGMLLTVLSAMFWTGLGAALLYFAYGFHIYAFVLLNSVIIYTAVSAKSMKQHAMKVYEPLAGGDLPSARRELSMIVSRDTENMDGAAVVKSAVESVSENYTDGVLSPLFFSVFGGGAGALFFKAASTLDSMIGYRNEKYVSFGKFAARLDDVLNFIPARLSVVIIALSAPFCGMSMKNTLKTVLKYRLAHDSPNSAHSMSAFAGAMSLRLGGPVSYFGKVKDKPFIGEGTGEPEPERIKEAVRLFETAAVFAVALCVAVYFVLRYYGGCPLCA</sequence>
<dbReference type="RefSeq" id="WP_128466739.1">
    <property type="nucleotide sequence ID" value="NZ_CP035108.1"/>
</dbReference>
<evidence type="ECO:0000256" key="3">
    <source>
        <dbReference type="ARBA" id="ARBA00006263"/>
    </source>
</evidence>
<dbReference type="NCBIfam" id="TIGR00380">
    <property type="entry name" value="cobal_cbiB"/>
    <property type="match status" value="1"/>
</dbReference>
<gene>
    <name evidence="9 10" type="primary">cobD</name>
    <name evidence="10" type="ORF">EP073_08580</name>
</gene>
<dbReference type="GO" id="GO:0015420">
    <property type="term" value="F:ABC-type vitamin B12 transporter activity"/>
    <property type="evidence" value="ECO:0007669"/>
    <property type="project" value="UniProtKB-UniRule"/>
</dbReference>
<feature type="transmembrane region" description="Helical" evidence="9">
    <location>
        <begin position="296"/>
        <end position="315"/>
    </location>
</feature>
<dbReference type="Pfam" id="PF03186">
    <property type="entry name" value="CobD_Cbib"/>
    <property type="match status" value="1"/>
</dbReference>
<dbReference type="GO" id="GO:0048472">
    <property type="term" value="F:threonine-phosphate decarboxylase activity"/>
    <property type="evidence" value="ECO:0007669"/>
    <property type="project" value="InterPro"/>
</dbReference>
<dbReference type="OrthoDB" id="9811967at2"/>
<comment type="similarity">
    <text evidence="3 9">Belongs to the CobD/CbiB family.</text>
</comment>
<dbReference type="KEGG" id="gtl:EP073_08580"/>
<evidence type="ECO:0000256" key="7">
    <source>
        <dbReference type="ARBA" id="ARBA00022989"/>
    </source>
</evidence>
<evidence type="ECO:0000256" key="8">
    <source>
        <dbReference type="ARBA" id="ARBA00023136"/>
    </source>
</evidence>
<accession>A0A3R5Y7B1</accession>
<dbReference type="Proteomes" id="UP000287502">
    <property type="component" value="Chromosome"/>
</dbReference>
<comment type="function">
    <text evidence="9">Converts cobyric acid to cobinamide by the addition of aminopropanol on the F carboxylic group.</text>
</comment>